<gene>
    <name evidence="1" type="ORF">PVK06_019358</name>
</gene>
<protein>
    <submittedName>
        <fullName evidence="1">Uncharacterized protein</fullName>
    </submittedName>
</protein>
<name>A0ABR0PJK8_GOSAR</name>
<comment type="caution">
    <text evidence="1">The sequence shown here is derived from an EMBL/GenBank/DDBJ whole genome shotgun (WGS) entry which is preliminary data.</text>
</comment>
<proteinExistence type="predicted"/>
<organism evidence="1 2">
    <name type="scientific">Gossypium arboreum</name>
    <name type="common">Tree cotton</name>
    <name type="synonym">Gossypium nanking</name>
    <dbReference type="NCBI Taxonomy" id="29729"/>
    <lineage>
        <taxon>Eukaryota</taxon>
        <taxon>Viridiplantae</taxon>
        <taxon>Streptophyta</taxon>
        <taxon>Embryophyta</taxon>
        <taxon>Tracheophyta</taxon>
        <taxon>Spermatophyta</taxon>
        <taxon>Magnoliopsida</taxon>
        <taxon>eudicotyledons</taxon>
        <taxon>Gunneridae</taxon>
        <taxon>Pentapetalae</taxon>
        <taxon>rosids</taxon>
        <taxon>malvids</taxon>
        <taxon>Malvales</taxon>
        <taxon>Malvaceae</taxon>
        <taxon>Malvoideae</taxon>
        <taxon>Gossypium</taxon>
    </lineage>
</organism>
<dbReference type="PANTHER" id="PTHR47481:SF10">
    <property type="entry name" value="COPIA-LIKE POLYPROTEIN_RETROTRANSPOSON"/>
    <property type="match status" value="1"/>
</dbReference>
<dbReference type="EMBL" id="JARKNE010000006">
    <property type="protein sequence ID" value="KAK5824577.1"/>
    <property type="molecule type" value="Genomic_DNA"/>
</dbReference>
<sequence>MRHALYSIKKANLTIKEYFSKVKTLSNSLTTVGSLVTKTEQVSVILDGLLVEYESIHVLAFATLMSLDLLTDMLLDCEARQLALLTDVPLQETLRQYRLSETCLFSEA</sequence>
<accession>A0ABR0PJK8</accession>
<dbReference type="PANTHER" id="PTHR47481">
    <property type="match status" value="1"/>
</dbReference>
<keyword evidence="2" id="KW-1185">Reference proteome</keyword>
<reference evidence="1 2" key="1">
    <citation type="submission" date="2023-03" db="EMBL/GenBank/DDBJ databases">
        <title>WGS of Gossypium arboreum.</title>
        <authorList>
            <person name="Yu D."/>
        </authorList>
    </citation>
    <scope>NUCLEOTIDE SEQUENCE [LARGE SCALE GENOMIC DNA]</scope>
    <source>
        <tissue evidence="1">Leaf</tissue>
    </source>
</reference>
<evidence type="ECO:0000313" key="1">
    <source>
        <dbReference type="EMBL" id="KAK5824577.1"/>
    </source>
</evidence>
<evidence type="ECO:0000313" key="2">
    <source>
        <dbReference type="Proteomes" id="UP001358586"/>
    </source>
</evidence>
<dbReference type="Proteomes" id="UP001358586">
    <property type="component" value="Chromosome 6"/>
</dbReference>